<accession>A0A5J4QSR5</accession>
<reference evidence="1" key="1">
    <citation type="submission" date="2019-03" db="EMBL/GenBank/DDBJ databases">
        <title>Single cell metagenomics reveals metabolic interactions within the superorganism composed of flagellate Streblomastix strix and complex community of Bacteroidetes bacteria on its surface.</title>
        <authorList>
            <person name="Treitli S.C."/>
            <person name="Kolisko M."/>
            <person name="Husnik F."/>
            <person name="Keeling P."/>
            <person name="Hampl V."/>
        </authorList>
    </citation>
    <scope>NUCLEOTIDE SEQUENCE</scope>
    <source>
        <strain evidence="1">STM</strain>
    </source>
</reference>
<evidence type="ECO:0000313" key="1">
    <source>
        <dbReference type="EMBL" id="KAA6324385.1"/>
    </source>
</evidence>
<dbReference type="InterPro" id="IPR030890">
    <property type="entry name" value="LP_HExxH_w_TonB"/>
</dbReference>
<name>A0A5J4QSR5_9ZZZZ</name>
<dbReference type="PROSITE" id="PS51257">
    <property type="entry name" value="PROKAR_LIPOPROTEIN"/>
    <property type="match status" value="1"/>
</dbReference>
<comment type="caution">
    <text evidence="1">The sequence shown here is derived from an EMBL/GenBank/DDBJ whole genome shotgun (WGS) entry which is preliminary data.</text>
</comment>
<gene>
    <name evidence="1" type="ORF">EZS27_026282</name>
</gene>
<dbReference type="EMBL" id="SNRY01002584">
    <property type="protein sequence ID" value="KAA6324385.1"/>
    <property type="molecule type" value="Genomic_DNA"/>
</dbReference>
<proteinExistence type="predicted"/>
<dbReference type="Gene3D" id="3.40.390.70">
    <property type="match status" value="1"/>
</dbReference>
<evidence type="ECO:0008006" key="2">
    <source>
        <dbReference type="Google" id="ProtNLM"/>
    </source>
</evidence>
<sequence length="472" mass="54047">MIQKIFINLIAIVALSALAACSEDEKFESSIFDTTPPARTGLDTWIYANYTLPHNIKIDYKWQYIESDLARNLTPAKEDQVEGIVKMLKTVWIEPYIKIAGLDFFNSLTPKQLLLVGSEAWNSSTRTVGTAEGGRKIVLYEIDHFDTTNRTRLIRYMKTIHHEFTHICNQTKRYDPDFEKIATDGYRGADWHNESDQVSYDKGFITPYATASPAEDFAEMVGVMLTHTYAEWNDILNNKPTTVVGKETLRKKETMVLNYYKDVWGFDILELQDELEKAINGLIDSPAAPDVPIVPAVTQENISAYTPNVTLDAVTALKNLRNFMDDKYGVSTYLKITTMSPRIVAWRDELKMDSPTFIDFAIRLPLGDYDCSVIACYQGNAFWYMGAEKTDTAFNVMNTSSHNPYNEITFSLYRDSHDGNPSGYSNDPHVKAFKDFLQQSEGFTIIYDTNNKHFWFRSNADPTKWFETEPWD</sequence>
<dbReference type="NCBIfam" id="TIGR04549">
    <property type="entry name" value="LP_HExxH_w_tonB"/>
    <property type="match status" value="1"/>
</dbReference>
<organism evidence="1">
    <name type="scientific">termite gut metagenome</name>
    <dbReference type="NCBI Taxonomy" id="433724"/>
    <lineage>
        <taxon>unclassified sequences</taxon>
        <taxon>metagenomes</taxon>
        <taxon>organismal metagenomes</taxon>
    </lineage>
</organism>
<dbReference type="Pfam" id="PF15890">
    <property type="entry name" value="Peptidase_Mx1"/>
    <property type="match status" value="1"/>
</dbReference>
<protein>
    <recommendedName>
        <fullName evidence="2">Substrate import-associated zinc metallohydrolase lipoprotein</fullName>
    </recommendedName>
</protein>
<dbReference type="AlphaFoldDB" id="A0A5J4QSR5"/>